<evidence type="ECO:0000256" key="2">
    <source>
        <dbReference type="ARBA" id="ARBA00006355"/>
    </source>
</evidence>
<dbReference type="GO" id="GO:0015031">
    <property type="term" value="P:protein transport"/>
    <property type="evidence" value="ECO:0007669"/>
    <property type="project" value="UniProtKB-KW"/>
</dbReference>
<keyword evidence="11" id="KW-0472">Membrane</keyword>
<keyword evidence="9" id="KW-0811">Translocation</keyword>
<reference evidence="13 14" key="1">
    <citation type="journal article" date="2011" name="J. Gen. Appl. Microbiol.">
        <title>Draft genome sequencing of the enigmatic yeast Saitoella complicata.</title>
        <authorList>
            <person name="Nishida H."/>
            <person name="Hamamoto M."/>
            <person name="Sugiyama J."/>
        </authorList>
    </citation>
    <scope>NUCLEOTIDE SEQUENCE [LARGE SCALE GENOMIC DNA]</scope>
    <source>
        <strain evidence="13 14">NRRL Y-17804</strain>
    </source>
</reference>
<keyword evidence="5" id="KW-0812">Transmembrane</keyword>
<keyword evidence="10" id="KW-0496">Mitochondrion</keyword>
<keyword evidence="6" id="KW-0999">Mitochondrion inner membrane</keyword>
<evidence type="ECO:0000256" key="3">
    <source>
        <dbReference type="ARBA" id="ARBA00020796"/>
    </source>
</evidence>
<keyword evidence="8" id="KW-1133">Transmembrane helix</keyword>
<sequence length="501" mass="54902">MQLDVAGILSLAKGNVLHPLNLHPQLPVKGAFKLDDFREVANCSSKHAPCLLQTSSTNSGESHHTTMDLPDAMKKPNLSQTEGAAAKPEVKADIPAPGAFPSAASAGTAPVSPPPAAAAAVEKIASTVSSAAKTAEKIAVNPAAAAAAAEQNPAFKAMGLPNTKKWSLPSKPWLAFFALVGTFTAAKLYDKYHTNKIQEKWIKRVEHLSKEPLGTMELPRKIAVYASAPPGDGRDPARELFKDFVKPILVASAVDYEVVEGRREGEVRSAIAEKIRAMRRGEGRDHDETPWMKGIKKDEVGGSLILGRHTYKEYVLGMHEGILGPDTLPPPPAPEPTPEGETPAEEPKKSNTIPAATIEPEQYATATPAADVEHPKPYALIPLPHILGFLNTHIRTWRYLNKRHLADEIGALTVSAILASHDRPWSPEDAEALQEEEWDWVKQYRPKGEAEEVRKGEWTSRVVWDDRVVREWRVYELSPEIRMEEEAIKAGTWVAKEEKVQ</sequence>
<protein>
    <recommendedName>
        <fullName evidence="3">Mitochondrial import inner membrane translocase subunit TIM54</fullName>
    </recommendedName>
</protein>
<dbReference type="InterPro" id="IPR021056">
    <property type="entry name" value="Mt_import_IM_translocase_Tim54"/>
</dbReference>
<dbReference type="Pfam" id="PF11711">
    <property type="entry name" value="Tim54"/>
    <property type="match status" value="1"/>
</dbReference>
<evidence type="ECO:0000256" key="5">
    <source>
        <dbReference type="ARBA" id="ARBA00022692"/>
    </source>
</evidence>
<comment type="caution">
    <text evidence="13">The sequence shown here is derived from an EMBL/GenBank/DDBJ whole genome shotgun (WGS) entry which is preliminary data.</text>
</comment>
<keyword evidence="14" id="KW-1185">Reference proteome</keyword>
<evidence type="ECO:0000256" key="9">
    <source>
        <dbReference type="ARBA" id="ARBA00023010"/>
    </source>
</evidence>
<evidence type="ECO:0000256" key="6">
    <source>
        <dbReference type="ARBA" id="ARBA00022792"/>
    </source>
</evidence>
<evidence type="ECO:0000256" key="11">
    <source>
        <dbReference type="ARBA" id="ARBA00023136"/>
    </source>
</evidence>
<evidence type="ECO:0000256" key="1">
    <source>
        <dbReference type="ARBA" id="ARBA00004434"/>
    </source>
</evidence>
<keyword evidence="4" id="KW-0813">Transport</keyword>
<evidence type="ECO:0000256" key="10">
    <source>
        <dbReference type="ARBA" id="ARBA00023128"/>
    </source>
</evidence>
<dbReference type="STRING" id="698492.A0A0E9NGQ0"/>
<feature type="compositionally biased region" description="Pro residues" evidence="12">
    <location>
        <begin position="327"/>
        <end position="337"/>
    </location>
</feature>
<evidence type="ECO:0000256" key="12">
    <source>
        <dbReference type="SAM" id="MobiDB-lite"/>
    </source>
</evidence>
<dbReference type="Proteomes" id="UP000033140">
    <property type="component" value="Unassembled WGS sequence"/>
</dbReference>
<feature type="region of interest" description="Disordered" evidence="12">
    <location>
        <begin position="322"/>
        <end position="355"/>
    </location>
</feature>
<evidence type="ECO:0000313" key="13">
    <source>
        <dbReference type="EMBL" id="GAO49014.1"/>
    </source>
</evidence>
<feature type="region of interest" description="Disordered" evidence="12">
    <location>
        <begin position="54"/>
        <end position="89"/>
    </location>
</feature>
<evidence type="ECO:0000256" key="7">
    <source>
        <dbReference type="ARBA" id="ARBA00022927"/>
    </source>
</evidence>
<comment type="similarity">
    <text evidence="2">Belongs to the TIM54 family.</text>
</comment>
<feature type="compositionally biased region" description="Basic and acidic residues" evidence="12">
    <location>
        <begin position="61"/>
        <end position="74"/>
    </location>
</feature>
<name>A0A0E9NGQ0_SAICN</name>
<reference evidence="13 14" key="2">
    <citation type="journal article" date="2014" name="J. Gen. Appl. Microbiol.">
        <title>The early diverging ascomycetous budding yeast Saitoella complicata has three histone deacetylases belonging to the Clr6, Hos2, and Rpd3 lineages.</title>
        <authorList>
            <person name="Nishida H."/>
            <person name="Matsumoto T."/>
            <person name="Kondo S."/>
            <person name="Hamamoto M."/>
            <person name="Yoshikawa H."/>
        </authorList>
    </citation>
    <scope>NUCLEOTIDE SEQUENCE [LARGE SCALE GENOMIC DNA]</scope>
    <source>
        <strain evidence="13 14">NRRL Y-17804</strain>
    </source>
</reference>
<dbReference type="OMA" id="NTHIRTW"/>
<evidence type="ECO:0000313" key="14">
    <source>
        <dbReference type="Proteomes" id="UP000033140"/>
    </source>
</evidence>
<evidence type="ECO:0000256" key="4">
    <source>
        <dbReference type="ARBA" id="ARBA00022448"/>
    </source>
</evidence>
<reference evidence="13 14" key="3">
    <citation type="journal article" date="2015" name="Genome Announc.">
        <title>Draft Genome Sequence of the Archiascomycetous Yeast Saitoella complicata.</title>
        <authorList>
            <person name="Yamauchi K."/>
            <person name="Kondo S."/>
            <person name="Hamamoto M."/>
            <person name="Takahashi Y."/>
            <person name="Ogura Y."/>
            <person name="Hayashi T."/>
            <person name="Nishida H."/>
        </authorList>
    </citation>
    <scope>NUCLEOTIDE SEQUENCE [LARGE SCALE GENOMIC DNA]</scope>
    <source>
        <strain evidence="13 14">NRRL Y-17804</strain>
    </source>
</reference>
<accession>A0A0E9NGQ0</accession>
<organism evidence="13 14">
    <name type="scientific">Saitoella complicata (strain BCRC 22490 / CBS 7301 / JCM 7358 / NBRC 10748 / NRRL Y-17804)</name>
    <dbReference type="NCBI Taxonomy" id="698492"/>
    <lineage>
        <taxon>Eukaryota</taxon>
        <taxon>Fungi</taxon>
        <taxon>Dikarya</taxon>
        <taxon>Ascomycota</taxon>
        <taxon>Taphrinomycotina</taxon>
        <taxon>Taphrinomycotina incertae sedis</taxon>
        <taxon>Saitoella</taxon>
    </lineage>
</organism>
<dbReference type="EMBL" id="BACD03000019">
    <property type="protein sequence ID" value="GAO49014.1"/>
    <property type="molecule type" value="Genomic_DNA"/>
</dbReference>
<keyword evidence="7" id="KW-0653">Protein transport</keyword>
<comment type="subcellular location">
    <subcellularLocation>
        <location evidence="1">Mitochondrion inner membrane</location>
        <topology evidence="1">Single-pass membrane protein</topology>
    </subcellularLocation>
</comment>
<gene>
    <name evidence="13" type="ORF">G7K_3175-t1</name>
</gene>
<evidence type="ECO:0000256" key="8">
    <source>
        <dbReference type="ARBA" id="ARBA00022989"/>
    </source>
</evidence>
<proteinExistence type="inferred from homology"/>
<dbReference type="GO" id="GO:0005743">
    <property type="term" value="C:mitochondrial inner membrane"/>
    <property type="evidence" value="ECO:0007669"/>
    <property type="project" value="UniProtKB-SubCell"/>
</dbReference>
<dbReference type="AlphaFoldDB" id="A0A0E9NGQ0"/>